<accession>A0A1G6XZ06</accession>
<evidence type="ECO:0000256" key="4">
    <source>
        <dbReference type="ARBA" id="ARBA00022989"/>
    </source>
</evidence>
<feature type="domain" description="DUF3817" evidence="6">
    <location>
        <begin position="4"/>
        <end position="90"/>
    </location>
</feature>
<dbReference type="NCBIfam" id="TIGR03954">
    <property type="entry name" value="integ_memb_HG"/>
    <property type="match status" value="1"/>
</dbReference>
<sequence>MSPLKLFRTVAVAEAITWALLLTGMFLKYVTETTEAVVSVGGMLHGIVFIAYVLTTLVVAVDQKWSTGRTVLGVVSSIPPFFTVLFDRYAEHRGLLGTTWRLRTETPAGPVQRLVSWLIRKPQQGLAAGVVAVLVLTVLALLVGPPASG</sequence>
<reference evidence="7 8" key="1">
    <citation type="submission" date="2016-10" db="EMBL/GenBank/DDBJ databases">
        <authorList>
            <person name="de Groot N.N."/>
        </authorList>
    </citation>
    <scope>NUCLEOTIDE SEQUENCE [LARGE SCALE GENOMIC DNA]</scope>
    <source>
        <strain evidence="7 8">CGMCC 4.6858</strain>
    </source>
</reference>
<evidence type="ECO:0000259" key="6">
    <source>
        <dbReference type="Pfam" id="PF12823"/>
    </source>
</evidence>
<protein>
    <submittedName>
        <fullName evidence="7">Integral membrane protein</fullName>
    </submittedName>
</protein>
<keyword evidence="4" id="KW-1133">Transmembrane helix</keyword>
<keyword evidence="5" id="KW-0472">Membrane</keyword>
<dbReference type="STRING" id="1045774.SAMN05421872_111125"/>
<dbReference type="RefSeq" id="WP_090859870.1">
    <property type="nucleotide sequence ID" value="NZ_FMZM01000011.1"/>
</dbReference>
<name>A0A1G6XZ06_9ACTN</name>
<evidence type="ECO:0000256" key="5">
    <source>
        <dbReference type="ARBA" id="ARBA00023136"/>
    </source>
</evidence>
<organism evidence="7 8">
    <name type="scientific">Nocardioides lianchengensis</name>
    <dbReference type="NCBI Taxonomy" id="1045774"/>
    <lineage>
        <taxon>Bacteria</taxon>
        <taxon>Bacillati</taxon>
        <taxon>Actinomycetota</taxon>
        <taxon>Actinomycetes</taxon>
        <taxon>Propionibacteriales</taxon>
        <taxon>Nocardioidaceae</taxon>
        <taxon>Nocardioides</taxon>
    </lineage>
</organism>
<dbReference type="GO" id="GO:0005886">
    <property type="term" value="C:plasma membrane"/>
    <property type="evidence" value="ECO:0007669"/>
    <property type="project" value="UniProtKB-SubCell"/>
</dbReference>
<evidence type="ECO:0000313" key="7">
    <source>
        <dbReference type="EMBL" id="SDD82913.1"/>
    </source>
</evidence>
<dbReference type="Proteomes" id="UP000199034">
    <property type="component" value="Unassembled WGS sequence"/>
</dbReference>
<dbReference type="PANTHER" id="PTHR40077:SF1">
    <property type="entry name" value="MEMBRANE PROTEIN"/>
    <property type="match status" value="1"/>
</dbReference>
<keyword evidence="8" id="KW-1185">Reference proteome</keyword>
<dbReference type="InterPro" id="IPR023845">
    <property type="entry name" value="DUF3817_TM"/>
</dbReference>
<gene>
    <name evidence="7" type="ORF">SAMN05421872_111125</name>
</gene>
<dbReference type="EMBL" id="FMZM01000011">
    <property type="protein sequence ID" value="SDD82913.1"/>
    <property type="molecule type" value="Genomic_DNA"/>
</dbReference>
<evidence type="ECO:0000256" key="3">
    <source>
        <dbReference type="ARBA" id="ARBA00022692"/>
    </source>
</evidence>
<evidence type="ECO:0000313" key="8">
    <source>
        <dbReference type="Proteomes" id="UP000199034"/>
    </source>
</evidence>
<proteinExistence type="predicted"/>
<dbReference type="AlphaFoldDB" id="A0A1G6XZ06"/>
<comment type="subcellular location">
    <subcellularLocation>
        <location evidence="1">Cell membrane</location>
        <topology evidence="1">Multi-pass membrane protein</topology>
    </subcellularLocation>
</comment>
<dbReference type="OrthoDB" id="3396203at2"/>
<keyword evidence="2" id="KW-1003">Cell membrane</keyword>
<evidence type="ECO:0000256" key="1">
    <source>
        <dbReference type="ARBA" id="ARBA00004651"/>
    </source>
</evidence>
<evidence type="ECO:0000256" key="2">
    <source>
        <dbReference type="ARBA" id="ARBA00022475"/>
    </source>
</evidence>
<keyword evidence="3" id="KW-0812">Transmembrane</keyword>
<dbReference type="PANTHER" id="PTHR40077">
    <property type="entry name" value="MEMBRANE PROTEIN-RELATED"/>
    <property type="match status" value="1"/>
</dbReference>
<dbReference type="Pfam" id="PF12823">
    <property type="entry name" value="DUF3817"/>
    <property type="match status" value="1"/>
</dbReference>